<dbReference type="PANTHER" id="PTHR30146:SF109">
    <property type="entry name" value="HTH-TYPE TRANSCRIPTIONAL REGULATOR GALS"/>
    <property type="match status" value="1"/>
</dbReference>
<proteinExistence type="predicted"/>
<reference evidence="6 7" key="1">
    <citation type="submission" date="2019-06" db="EMBL/GenBank/DDBJ databases">
        <title>Sequencing the genomes of 1000 actinobacteria strains.</title>
        <authorList>
            <person name="Klenk H.-P."/>
        </authorList>
    </citation>
    <scope>NUCLEOTIDE SEQUENCE [LARGE SCALE GENOMIC DNA]</scope>
    <source>
        <strain evidence="6 7">DSM 45671</strain>
    </source>
</reference>
<keyword evidence="7" id="KW-1185">Reference proteome</keyword>
<dbReference type="SUPFAM" id="SSF46785">
    <property type="entry name" value="Winged helix' DNA-binding domain"/>
    <property type="match status" value="1"/>
</dbReference>
<evidence type="ECO:0000256" key="4">
    <source>
        <dbReference type="SAM" id="MobiDB-lite"/>
    </source>
</evidence>
<evidence type="ECO:0000313" key="7">
    <source>
        <dbReference type="Proteomes" id="UP000321261"/>
    </source>
</evidence>
<evidence type="ECO:0000256" key="1">
    <source>
        <dbReference type="ARBA" id="ARBA00023015"/>
    </source>
</evidence>
<organism evidence="6 7">
    <name type="scientific">Pseudonocardia hierapolitana</name>
    <dbReference type="NCBI Taxonomy" id="1128676"/>
    <lineage>
        <taxon>Bacteria</taxon>
        <taxon>Bacillati</taxon>
        <taxon>Actinomycetota</taxon>
        <taxon>Actinomycetes</taxon>
        <taxon>Pseudonocardiales</taxon>
        <taxon>Pseudonocardiaceae</taxon>
        <taxon>Pseudonocardia</taxon>
    </lineage>
</organism>
<evidence type="ECO:0000259" key="5">
    <source>
        <dbReference type="PROSITE" id="PS50949"/>
    </source>
</evidence>
<evidence type="ECO:0000256" key="3">
    <source>
        <dbReference type="ARBA" id="ARBA00023163"/>
    </source>
</evidence>
<sequence length="408" mass="43423">MASGTDGPPSGVALFAWVKQELLDSIARGEFSPDEPFVTQREIVERFGVSTTTAVRALNELVADGVVVRRRGRGTFVAERATARPVTPSGPPVIAYVSPDRRAGMHDSDLLAGLSVETEALGYQLTVAHTRSTAHEEQVLRTVAAGWAQAVVLFAHDRSTAAGVVEELRLAGVVTVLVDRYLPGLPTDAVLFDDFAVGYDVTTAMIDRGHRSMAVLWSETDVTSVRDRLAGHRRALRDRGLPELPERSALRPFTGLDPAARQRRLRALLTSDDPLTALLFGNAPTLGQAVSDLLAMDVGFPGSVELASMDQSSPDGNGPLSVVSARLPTREMGRRAARLVHERLQGSAEPARHVVLPAEVQVAAPGRNTLVVSGADDAMHRVRTSLGADSADNADSADSPTEASGQRA</sequence>
<evidence type="ECO:0000313" key="6">
    <source>
        <dbReference type="EMBL" id="TWF81097.1"/>
    </source>
</evidence>
<dbReference type="PANTHER" id="PTHR30146">
    <property type="entry name" value="LACI-RELATED TRANSCRIPTIONAL REPRESSOR"/>
    <property type="match status" value="1"/>
</dbReference>
<comment type="caution">
    <text evidence="6">The sequence shown here is derived from an EMBL/GenBank/DDBJ whole genome shotgun (WGS) entry which is preliminary data.</text>
</comment>
<dbReference type="Pfam" id="PF00392">
    <property type="entry name" value="GntR"/>
    <property type="match status" value="1"/>
</dbReference>
<dbReference type="InterPro" id="IPR046335">
    <property type="entry name" value="LacI/GalR-like_sensor"/>
</dbReference>
<dbReference type="OrthoDB" id="7363114at2"/>
<feature type="compositionally biased region" description="Low complexity" evidence="4">
    <location>
        <begin position="388"/>
        <end position="399"/>
    </location>
</feature>
<dbReference type="PROSITE" id="PS50949">
    <property type="entry name" value="HTH_GNTR"/>
    <property type="match status" value="1"/>
</dbReference>
<dbReference type="InterPro" id="IPR028082">
    <property type="entry name" value="Peripla_BP_I"/>
</dbReference>
<gene>
    <name evidence="6" type="ORF">FHX44_117040</name>
</gene>
<dbReference type="SUPFAM" id="SSF53822">
    <property type="entry name" value="Periplasmic binding protein-like I"/>
    <property type="match status" value="1"/>
</dbReference>
<keyword evidence="2 6" id="KW-0238">DNA-binding</keyword>
<dbReference type="EMBL" id="VIWU01000001">
    <property type="protein sequence ID" value="TWF81097.1"/>
    <property type="molecule type" value="Genomic_DNA"/>
</dbReference>
<evidence type="ECO:0000256" key="2">
    <source>
        <dbReference type="ARBA" id="ARBA00023125"/>
    </source>
</evidence>
<dbReference type="CDD" id="cd06267">
    <property type="entry name" value="PBP1_LacI_sugar_binding-like"/>
    <property type="match status" value="1"/>
</dbReference>
<dbReference type="SMART" id="SM00345">
    <property type="entry name" value="HTH_GNTR"/>
    <property type="match status" value="1"/>
</dbReference>
<dbReference type="InterPro" id="IPR036390">
    <property type="entry name" value="WH_DNA-bd_sf"/>
</dbReference>
<keyword evidence="3" id="KW-0804">Transcription</keyword>
<dbReference type="AlphaFoldDB" id="A0A561T1W6"/>
<dbReference type="GO" id="GO:0003700">
    <property type="term" value="F:DNA-binding transcription factor activity"/>
    <property type="evidence" value="ECO:0007669"/>
    <property type="project" value="InterPro"/>
</dbReference>
<protein>
    <submittedName>
        <fullName evidence="6">DNA-binding LacI/PurR family transcriptional regulator</fullName>
    </submittedName>
</protein>
<dbReference type="RefSeq" id="WP_147259665.1">
    <property type="nucleotide sequence ID" value="NZ_VIWU01000001.1"/>
</dbReference>
<accession>A0A561T1W6</accession>
<dbReference type="GO" id="GO:0000976">
    <property type="term" value="F:transcription cis-regulatory region binding"/>
    <property type="evidence" value="ECO:0007669"/>
    <property type="project" value="TreeGrafter"/>
</dbReference>
<keyword evidence="1" id="KW-0805">Transcription regulation</keyword>
<dbReference type="Proteomes" id="UP000321261">
    <property type="component" value="Unassembled WGS sequence"/>
</dbReference>
<dbReference type="Gene3D" id="1.10.10.10">
    <property type="entry name" value="Winged helix-like DNA-binding domain superfamily/Winged helix DNA-binding domain"/>
    <property type="match status" value="1"/>
</dbReference>
<dbReference type="Pfam" id="PF13377">
    <property type="entry name" value="Peripla_BP_3"/>
    <property type="match status" value="1"/>
</dbReference>
<feature type="domain" description="HTH gntR-type" evidence="5">
    <location>
        <begin position="12"/>
        <end position="80"/>
    </location>
</feature>
<dbReference type="InterPro" id="IPR000524">
    <property type="entry name" value="Tscrpt_reg_HTH_GntR"/>
</dbReference>
<dbReference type="InterPro" id="IPR036388">
    <property type="entry name" value="WH-like_DNA-bd_sf"/>
</dbReference>
<feature type="region of interest" description="Disordered" evidence="4">
    <location>
        <begin position="383"/>
        <end position="408"/>
    </location>
</feature>
<name>A0A561T1W6_9PSEU</name>
<dbReference type="Gene3D" id="3.40.50.2300">
    <property type="match status" value="2"/>
</dbReference>